<feature type="repeat" description="TPR" evidence="2">
    <location>
        <begin position="1029"/>
        <end position="1062"/>
    </location>
</feature>
<dbReference type="InterPro" id="IPR051191">
    <property type="entry name" value="DCAF12"/>
</dbReference>
<dbReference type="InterPro" id="IPR027417">
    <property type="entry name" value="P-loop_NTPase"/>
</dbReference>
<dbReference type="InterPro" id="IPR056885">
    <property type="entry name" value="TPR_NPHP3"/>
</dbReference>
<feature type="repeat" description="TPR" evidence="2">
    <location>
        <begin position="861"/>
        <end position="894"/>
    </location>
</feature>
<evidence type="ECO:0000259" key="4">
    <source>
        <dbReference type="Pfam" id="PF13271"/>
    </source>
</evidence>
<dbReference type="PANTHER" id="PTHR19860">
    <property type="entry name" value="DDB1- AND CUL4-ASSOCIATED FACTOR 12-RELATED"/>
    <property type="match status" value="1"/>
</dbReference>
<feature type="non-terminal residue" evidence="6">
    <location>
        <position position="1090"/>
    </location>
</feature>
<proteinExistence type="predicted"/>
<gene>
    <name evidence="6" type="ORF">FJY75_07405</name>
</gene>
<dbReference type="PRINTS" id="PR00381">
    <property type="entry name" value="KINESINLIGHT"/>
</dbReference>
<dbReference type="GO" id="GO:0080008">
    <property type="term" value="C:Cul4-RING E3 ubiquitin ligase complex"/>
    <property type="evidence" value="ECO:0007669"/>
    <property type="project" value="TreeGrafter"/>
</dbReference>
<evidence type="ECO:0000313" key="6">
    <source>
        <dbReference type="EMBL" id="MBM3317664.1"/>
    </source>
</evidence>
<dbReference type="InterPro" id="IPR025139">
    <property type="entry name" value="DUF4062"/>
</dbReference>
<dbReference type="Pfam" id="PF13271">
    <property type="entry name" value="DUF4062"/>
    <property type="match status" value="1"/>
</dbReference>
<accession>A0A937XBQ4</accession>
<evidence type="ECO:0000313" key="7">
    <source>
        <dbReference type="Proteomes" id="UP000748308"/>
    </source>
</evidence>
<dbReference type="AlphaFoldDB" id="A0A937XBQ4"/>
<dbReference type="Gene3D" id="1.25.40.10">
    <property type="entry name" value="Tetratricopeptide repeat domain"/>
    <property type="match status" value="4"/>
</dbReference>
<dbReference type="Pfam" id="PF13424">
    <property type="entry name" value="TPR_12"/>
    <property type="match status" value="3"/>
</dbReference>
<comment type="caution">
    <text evidence="6">The sequence shown here is derived from an EMBL/GenBank/DDBJ whole genome shotgun (WGS) entry which is preliminary data.</text>
</comment>
<reference evidence="6" key="1">
    <citation type="submission" date="2019-03" db="EMBL/GenBank/DDBJ databases">
        <title>Lake Tanganyika Metagenome-Assembled Genomes (MAGs).</title>
        <authorList>
            <person name="Tran P."/>
        </authorList>
    </citation>
    <scope>NUCLEOTIDE SEQUENCE</scope>
    <source>
        <strain evidence="6">M_DeepCast_400m_m2_100</strain>
    </source>
</reference>
<evidence type="ECO:0000259" key="3">
    <source>
        <dbReference type="Pfam" id="PF13191"/>
    </source>
</evidence>
<feature type="domain" description="Nephrocystin-3 TPR-repeats region" evidence="5">
    <location>
        <begin position="571"/>
        <end position="764"/>
    </location>
</feature>
<dbReference type="PROSITE" id="PS50005">
    <property type="entry name" value="TPR"/>
    <property type="match status" value="2"/>
</dbReference>
<feature type="domain" description="DUF4062" evidence="4">
    <location>
        <begin position="19"/>
        <end position="75"/>
    </location>
</feature>
<dbReference type="PANTHER" id="PTHR19860:SF40">
    <property type="entry name" value="WD40 REPEAT-CONTAINING PROTEIN"/>
    <property type="match status" value="1"/>
</dbReference>
<dbReference type="SUPFAM" id="SSF48452">
    <property type="entry name" value="TPR-like"/>
    <property type="match status" value="3"/>
</dbReference>
<feature type="domain" description="Orc1-like AAA ATPase" evidence="3">
    <location>
        <begin position="223"/>
        <end position="358"/>
    </location>
</feature>
<dbReference type="SUPFAM" id="SSF52540">
    <property type="entry name" value="P-loop containing nucleoside triphosphate hydrolases"/>
    <property type="match status" value="1"/>
</dbReference>
<keyword evidence="1" id="KW-0677">Repeat</keyword>
<dbReference type="Pfam" id="PF24885">
    <property type="entry name" value="TPR_NPHP3"/>
    <property type="match status" value="1"/>
</dbReference>
<name>A0A937XBQ4_UNCEI</name>
<dbReference type="InterPro" id="IPR041664">
    <property type="entry name" value="AAA_16"/>
</dbReference>
<evidence type="ECO:0000259" key="5">
    <source>
        <dbReference type="Pfam" id="PF24885"/>
    </source>
</evidence>
<evidence type="ECO:0000256" key="1">
    <source>
        <dbReference type="ARBA" id="ARBA00022737"/>
    </source>
</evidence>
<dbReference type="Pfam" id="PF13191">
    <property type="entry name" value="AAA_16"/>
    <property type="match status" value="1"/>
</dbReference>
<dbReference type="Proteomes" id="UP000748308">
    <property type="component" value="Unassembled WGS sequence"/>
</dbReference>
<dbReference type="Gene3D" id="3.40.50.300">
    <property type="entry name" value="P-loop containing nucleotide triphosphate hydrolases"/>
    <property type="match status" value="1"/>
</dbReference>
<dbReference type="InterPro" id="IPR019734">
    <property type="entry name" value="TPR_rpt"/>
</dbReference>
<dbReference type="EMBL" id="VGIY01000162">
    <property type="protein sequence ID" value="MBM3317664.1"/>
    <property type="molecule type" value="Genomic_DNA"/>
</dbReference>
<sequence length="1090" mass="122539">MVEERDLLMRETWPQLRQHCRERQVELVEVDLRWGISEEQSTRRETLRLCLDEIRSCRPFFIGLLGERYGWVPGEDALTADLREEQPWLEGLRGRSVTELEILHGVLNAPEMARRSFFYFRDPGYARGRGRDFLPENSVSAGRQTALKARIRQSCAEKAIPLHEDYPDPRRLAALVLEDLEAAIDAQFPLADVPDWIDRQARDHEAFAMTRRRTYIGRPDAIEALDRHADGHGDPLVLMGEPGCGKSALLANWIARRRGERPDDFIVQHYIGSTADSSDHVRLMSRLIAEIKRWTEDSEEPPRSPEEIRRDFPVWLTKARSQAERRGVRCILALDALNQLDDADHASRLAWLPARPFAGALRLLVSTLPGAAQDALRKRGWPSFRLEPLTTEERRRLAAAYLARFGKRLDLTQLDRLAGAPATANPLYLKIVLDELRVTGTHERLDRRLNDYLGAGDIPALLRMVLSRYRHDYEHDRRGLVGDALGLIWAARRGLAEAEILRLLRPSQLPQLPHASWAPLRAAIEEGLVDRSGILNFGHDFFRDAVEATFVNTGRAARKLRARLADDFAARPVTARTSDELPWLLQKLGARGRLRECLLEIDRFVVLHSRDPRELMAYWIDLGESRTMGRSYAARFEDWSREWRHEPQSVATAANHLSSFCYTAALYDEAEPLMRRAVQMEEETQGPDHSGTATALNNMASLLQATGRLTEAEPLMRRAIAILERTSGAGHLELATLLSNLAGLLQETNRAAEAEPLARRALAMIEGHRGSDHPSVAAQLGGLALLMKTTNRLAQAEPLYRRALAIDESALGSDHPDVARDLNNLAQLLQETNRWTEAEPMMRRALTIIEASFGPIHPMLATQLNNLGLLLRATNRMAEAEPLYRRALSIDEASLGQEHPHVARDLNNLAVMLLAMERPAEAERFARRALAIDEKCLGSDHPDVARDWNNLGQICQATGRLAEAEPHIRRALAVFEKGLGPEHPKVAAQLSNLATLLHATGRAADAEPLMRRALAIDERRLGVVSQAAATDLYNLAQLLVVLQRFAEAEPLFHRALGIDEERLGEEHPDVARDLYGIVQLRLIAGRLDGV</sequence>
<dbReference type="Pfam" id="PF13374">
    <property type="entry name" value="TPR_10"/>
    <property type="match status" value="1"/>
</dbReference>
<keyword evidence="2" id="KW-0802">TPR repeat</keyword>
<evidence type="ECO:0000256" key="2">
    <source>
        <dbReference type="PROSITE-ProRule" id="PRU00339"/>
    </source>
</evidence>
<protein>
    <submittedName>
        <fullName evidence="6">Tetratricopeptide repeat protein</fullName>
    </submittedName>
</protein>
<organism evidence="6 7">
    <name type="scientific">Eiseniibacteriota bacterium</name>
    <dbReference type="NCBI Taxonomy" id="2212470"/>
    <lineage>
        <taxon>Bacteria</taxon>
        <taxon>Candidatus Eiseniibacteriota</taxon>
    </lineage>
</organism>
<dbReference type="SMART" id="SM00028">
    <property type="entry name" value="TPR"/>
    <property type="match status" value="9"/>
</dbReference>
<dbReference type="InterPro" id="IPR011990">
    <property type="entry name" value="TPR-like_helical_dom_sf"/>
</dbReference>